<accession>A0ACC2TNQ6</accession>
<sequence>MTCGKGITHIEENASLHSEATYVQLWLAPNFGDIQPKYQKKDFNSSLSRNKLVTIASPYLIVDKVPVKNVTAEDLKRQEMPGAEMESPSLCKENSAPNESTASLEDELLNITKKVNSTLGLYSDTYVYQCVLEPGCKVKVPIIEGKKRKAYIHVPGPESRGLIAVNYEDHLKPGDGAFIGSLNGVKSIDMKNIGKDTCQFIFLDMA</sequence>
<dbReference type="Proteomes" id="UP001165960">
    <property type="component" value="Unassembled WGS sequence"/>
</dbReference>
<protein>
    <submittedName>
        <fullName evidence="1">Uncharacterized protein</fullName>
    </submittedName>
</protein>
<organism evidence="1 2">
    <name type="scientific">Entomophthora muscae</name>
    <dbReference type="NCBI Taxonomy" id="34485"/>
    <lineage>
        <taxon>Eukaryota</taxon>
        <taxon>Fungi</taxon>
        <taxon>Fungi incertae sedis</taxon>
        <taxon>Zoopagomycota</taxon>
        <taxon>Entomophthoromycotina</taxon>
        <taxon>Entomophthoromycetes</taxon>
        <taxon>Entomophthorales</taxon>
        <taxon>Entomophthoraceae</taxon>
        <taxon>Entomophthora</taxon>
    </lineage>
</organism>
<gene>
    <name evidence="1" type="ORF">DSO57_1027698</name>
</gene>
<proteinExistence type="predicted"/>
<name>A0ACC2TNQ6_9FUNG</name>
<evidence type="ECO:0000313" key="1">
    <source>
        <dbReference type="EMBL" id="KAJ9076288.1"/>
    </source>
</evidence>
<comment type="caution">
    <text evidence="1">The sequence shown here is derived from an EMBL/GenBank/DDBJ whole genome shotgun (WGS) entry which is preliminary data.</text>
</comment>
<dbReference type="EMBL" id="QTSX02002300">
    <property type="protein sequence ID" value="KAJ9076288.1"/>
    <property type="molecule type" value="Genomic_DNA"/>
</dbReference>
<evidence type="ECO:0000313" key="2">
    <source>
        <dbReference type="Proteomes" id="UP001165960"/>
    </source>
</evidence>
<reference evidence="1" key="1">
    <citation type="submission" date="2022-04" db="EMBL/GenBank/DDBJ databases">
        <title>Genome of the entomopathogenic fungus Entomophthora muscae.</title>
        <authorList>
            <person name="Elya C."/>
            <person name="Lovett B.R."/>
            <person name="Lee E."/>
            <person name="Macias A.M."/>
            <person name="Hajek A.E."/>
            <person name="De Bivort B.L."/>
            <person name="Kasson M.T."/>
            <person name="De Fine Licht H.H."/>
            <person name="Stajich J.E."/>
        </authorList>
    </citation>
    <scope>NUCLEOTIDE SEQUENCE</scope>
    <source>
        <strain evidence="1">Berkeley</strain>
    </source>
</reference>
<keyword evidence="2" id="KW-1185">Reference proteome</keyword>